<feature type="domain" description="Reverse transcriptase Ty1/copia-type" evidence="1">
    <location>
        <begin position="13"/>
        <end position="253"/>
    </location>
</feature>
<organism evidence="2 3">
    <name type="scientific">Microthlaspi erraticum</name>
    <dbReference type="NCBI Taxonomy" id="1685480"/>
    <lineage>
        <taxon>Eukaryota</taxon>
        <taxon>Viridiplantae</taxon>
        <taxon>Streptophyta</taxon>
        <taxon>Embryophyta</taxon>
        <taxon>Tracheophyta</taxon>
        <taxon>Spermatophyta</taxon>
        <taxon>Magnoliopsida</taxon>
        <taxon>eudicotyledons</taxon>
        <taxon>Gunneridae</taxon>
        <taxon>Pentapetalae</taxon>
        <taxon>rosids</taxon>
        <taxon>malvids</taxon>
        <taxon>Brassicales</taxon>
        <taxon>Brassicaceae</taxon>
        <taxon>Coluteocarpeae</taxon>
        <taxon>Microthlaspi</taxon>
    </lineage>
</organism>
<sequence>MTEEYDALIKAGTWTLVPRPVATNIVSSLWNYLHKFNGDGKITRHKSRLVANGKSQQTGVDCDETFSPVVKPTTIRAFLHVAINKDWPIRQLDVKNAFLHGKLEETVYMHQPPGFVDLTKPDHVCLLKRSLYGLKQAPRAWNKRFSDHARTIGFKQSISDPSLFILSRDREIAYRLLYVDDIALTASSQQLLDRIIKALASEFEMSDLGLLHYFLGISFKRDKHGLSLHQQNYAADILHRAGMTDCNPCLTPCDTKSKLSADDSPPMSDPTLYRRLAGALQYLTFTRPDIAYAVQQICLFMHDPRERHFSALKRILHYLKGTLSHGLRMYRSAPSDIVAYSDADWAGCPGTRRSTSGYCVYLGPNLISWSSKCQATISRSSAEAEYRGVANAVAETTWIRTLLLEMKIPIPRATIVFCDNVSAIYMSSNPVQHQRTKHIEIDIHFVREKVAIGQVKVFHVPSA</sequence>
<dbReference type="EMBL" id="CACVBM020001068">
    <property type="protein sequence ID" value="CAA7028399.1"/>
    <property type="molecule type" value="Genomic_DNA"/>
</dbReference>
<proteinExistence type="predicted"/>
<dbReference type="SUPFAM" id="SSF56672">
    <property type="entry name" value="DNA/RNA polymerases"/>
    <property type="match status" value="1"/>
</dbReference>
<dbReference type="OrthoDB" id="428604at2759"/>
<evidence type="ECO:0000313" key="3">
    <source>
        <dbReference type="Proteomes" id="UP000467841"/>
    </source>
</evidence>
<evidence type="ECO:0000259" key="1">
    <source>
        <dbReference type="Pfam" id="PF07727"/>
    </source>
</evidence>
<dbReference type="AlphaFoldDB" id="A0A6D2IJA0"/>
<comment type="caution">
    <text evidence="2">The sequence shown here is derived from an EMBL/GenBank/DDBJ whole genome shotgun (WGS) entry which is preliminary data.</text>
</comment>
<dbReference type="CDD" id="cd09272">
    <property type="entry name" value="RNase_HI_RT_Ty1"/>
    <property type="match status" value="1"/>
</dbReference>
<dbReference type="Pfam" id="PF07727">
    <property type="entry name" value="RVT_2"/>
    <property type="match status" value="1"/>
</dbReference>
<dbReference type="PANTHER" id="PTHR11439">
    <property type="entry name" value="GAG-POL-RELATED RETROTRANSPOSON"/>
    <property type="match status" value="1"/>
</dbReference>
<reference evidence="2" key="1">
    <citation type="submission" date="2020-01" db="EMBL/GenBank/DDBJ databases">
        <authorList>
            <person name="Mishra B."/>
        </authorList>
    </citation>
    <scope>NUCLEOTIDE SEQUENCE [LARGE SCALE GENOMIC DNA]</scope>
</reference>
<dbReference type="InterPro" id="IPR013103">
    <property type="entry name" value="RVT_2"/>
</dbReference>
<keyword evidence="3" id="KW-1185">Reference proteome</keyword>
<evidence type="ECO:0000313" key="2">
    <source>
        <dbReference type="EMBL" id="CAA7028399.1"/>
    </source>
</evidence>
<protein>
    <recommendedName>
        <fullName evidence="1">Reverse transcriptase Ty1/copia-type domain-containing protein</fullName>
    </recommendedName>
</protein>
<dbReference type="Proteomes" id="UP000467841">
    <property type="component" value="Unassembled WGS sequence"/>
</dbReference>
<name>A0A6D2IJA0_9BRAS</name>
<gene>
    <name evidence="2" type="ORF">MERR_LOCUS15634</name>
</gene>
<dbReference type="InterPro" id="IPR043502">
    <property type="entry name" value="DNA/RNA_pol_sf"/>
</dbReference>
<accession>A0A6D2IJA0</accession>
<dbReference type="PANTHER" id="PTHR11439:SF524">
    <property type="entry name" value="RNA-DIRECTED DNA POLYMERASE, PROTEIN KINASE RLK-PELLE-DLSV FAMILY"/>
    <property type="match status" value="1"/>
</dbReference>